<keyword evidence="6 10" id="KW-0328">Glycosyltransferase</keyword>
<evidence type="ECO:0000256" key="1">
    <source>
        <dbReference type="ARBA" id="ARBA00005049"/>
    </source>
</evidence>
<dbReference type="HOGENOM" id="CLU_002982_0_0_0"/>
<dbReference type="Pfam" id="PF02277">
    <property type="entry name" value="DBI_PRT"/>
    <property type="match status" value="1"/>
</dbReference>
<gene>
    <name evidence="10" type="ORF">JonanDRAFT_0342</name>
</gene>
<dbReference type="RefSeq" id="WP_008522532.1">
    <property type="nucleotide sequence ID" value="NZ_CM001376.1"/>
</dbReference>
<accession>H0UIW7</accession>
<dbReference type="GO" id="GO:0008939">
    <property type="term" value="F:nicotinate-nucleotide-dimethylbenzimidazole phosphoribosyltransferase activity"/>
    <property type="evidence" value="ECO:0007669"/>
    <property type="project" value="UniProtKB-UniRule"/>
</dbReference>
<dbReference type="InterPro" id="IPR036087">
    <property type="entry name" value="Nict_dMeBzImd_PRibTrfase_sf"/>
</dbReference>
<evidence type="ECO:0000313" key="11">
    <source>
        <dbReference type="Proteomes" id="UP000003806"/>
    </source>
</evidence>
<organism evidence="10 11">
    <name type="scientific">Jonquetella anthropi DSM 22815</name>
    <dbReference type="NCBI Taxonomy" id="885272"/>
    <lineage>
        <taxon>Bacteria</taxon>
        <taxon>Thermotogati</taxon>
        <taxon>Synergistota</taxon>
        <taxon>Synergistia</taxon>
        <taxon>Synergistales</taxon>
        <taxon>Dethiosulfovibrionaceae</taxon>
        <taxon>Jonquetella</taxon>
    </lineage>
</organism>
<sequence length="359" mass="37411">MNDFKMALRELKAPSDEWYAKAWAHLDRLTMPPRAMGKLMELAARLSSMRRELAPTMERFCVVPFCADHGLFRPQVTNSPQIVTELVARHMAEGTATVNCMARLHGGTVLPVDVGIKGDLSDLGSRMVHRKIAPGTADFASGLAMTLSQAQECLDVGAAVARHLAAENDFLAVGEMGVGNTSAAAALAAVFTGKSAAVLTGLGSGIDEGKLAHKVALIEKAIALNRPDPSDPMDVVSKVGGFEIAAMAGFIVGAAAARRPVVLDGFVSGAAALLAVRLAPDCRGYLVAAHRASERGHGTVLDALGLEPLYSLDLHLGEGAGCPLAAPFLRSAVALMGLPTFEQTGVPEGISEDGTRGAK</sequence>
<proteinExistence type="inferred from homology"/>
<dbReference type="GO" id="GO:0009236">
    <property type="term" value="P:cobalamin biosynthetic process"/>
    <property type="evidence" value="ECO:0007669"/>
    <property type="project" value="UniProtKB-UniRule"/>
</dbReference>
<dbReference type="eggNOG" id="COG2038">
    <property type="taxonomic scope" value="Bacteria"/>
</dbReference>
<name>H0UIW7_9BACT</name>
<dbReference type="Proteomes" id="UP000003806">
    <property type="component" value="Chromosome"/>
</dbReference>
<comment type="catalytic activity">
    <reaction evidence="8">
        <text>5,6-dimethylbenzimidazole + nicotinate beta-D-ribonucleotide = alpha-ribazole 5'-phosphate + nicotinate + H(+)</text>
        <dbReference type="Rhea" id="RHEA:11196"/>
        <dbReference type="ChEBI" id="CHEBI:15378"/>
        <dbReference type="ChEBI" id="CHEBI:15890"/>
        <dbReference type="ChEBI" id="CHEBI:32544"/>
        <dbReference type="ChEBI" id="CHEBI:57502"/>
        <dbReference type="ChEBI" id="CHEBI:57918"/>
        <dbReference type="EC" id="2.4.2.21"/>
    </reaction>
</comment>
<keyword evidence="7 10" id="KW-0808">Transferase</keyword>
<dbReference type="NCBIfam" id="TIGR03160">
    <property type="entry name" value="cobT_DBIPRT"/>
    <property type="match status" value="1"/>
</dbReference>
<dbReference type="EMBL" id="CM001376">
    <property type="protein sequence ID" value="EHM12761.1"/>
    <property type="molecule type" value="Genomic_DNA"/>
</dbReference>
<evidence type="ECO:0000256" key="5">
    <source>
        <dbReference type="ARBA" id="ARBA00022573"/>
    </source>
</evidence>
<dbReference type="SUPFAM" id="SSF52733">
    <property type="entry name" value="Nicotinate mononucleotide:5,6-dimethylbenzimidazole phosphoribosyltransferase (CobT)"/>
    <property type="match status" value="1"/>
</dbReference>
<dbReference type="Gene3D" id="1.10.1610.10">
    <property type="match status" value="1"/>
</dbReference>
<dbReference type="UniPathway" id="UPA00061">
    <property type="reaction ID" value="UER00516"/>
</dbReference>
<evidence type="ECO:0000256" key="8">
    <source>
        <dbReference type="ARBA" id="ARBA00047340"/>
    </source>
</evidence>
<dbReference type="OrthoDB" id="9781491at2"/>
<reference evidence="10 11" key="1">
    <citation type="submission" date="2011-11" db="EMBL/GenBank/DDBJ databases">
        <title>The Noncontiguous Finished genome of Jonquetella anthropi DSM 22815.</title>
        <authorList>
            <consortium name="US DOE Joint Genome Institute (JGI-PGF)"/>
            <person name="Lucas S."/>
            <person name="Copeland A."/>
            <person name="Lapidus A."/>
            <person name="Glavina del Rio T."/>
            <person name="Dalin E."/>
            <person name="Tice H."/>
            <person name="Bruce D."/>
            <person name="Goodwin L."/>
            <person name="Pitluck S."/>
            <person name="Peters L."/>
            <person name="Mikhailova N."/>
            <person name="Held B."/>
            <person name="Kyrpides N."/>
            <person name="Mavromatis K."/>
            <person name="Ivanova N."/>
            <person name="Markowitz V."/>
            <person name="Cheng J.-F."/>
            <person name="Hugenholtz P."/>
            <person name="Woyke T."/>
            <person name="Wu D."/>
            <person name="Gronow S."/>
            <person name="Wellnitz S."/>
            <person name="Brambilla E."/>
            <person name="Klenk H.-P."/>
            <person name="Eisen J.A."/>
        </authorList>
    </citation>
    <scope>NUCLEOTIDE SEQUENCE [LARGE SCALE GENOMIC DNA]</scope>
    <source>
        <strain evidence="10 11">DSM 22815</strain>
    </source>
</reference>
<dbReference type="Gene3D" id="3.40.50.10210">
    <property type="match status" value="1"/>
</dbReference>
<dbReference type="STRING" id="885272.JonanDRAFT_0342"/>
<dbReference type="InterPro" id="IPR003200">
    <property type="entry name" value="Nict_dMeBzImd_PRibTrfase"/>
</dbReference>
<dbReference type="InterPro" id="IPR023195">
    <property type="entry name" value="Nict_dMeBzImd_PRibTrfase_N"/>
</dbReference>
<keyword evidence="11" id="KW-1185">Reference proteome</keyword>
<evidence type="ECO:0000256" key="7">
    <source>
        <dbReference type="ARBA" id="ARBA00022679"/>
    </source>
</evidence>
<dbReference type="PANTHER" id="PTHR43463:SF1">
    <property type="entry name" value="NICOTINATE-NUCLEOTIDE--DIMETHYLBENZIMIDAZOLE PHOSPHORIBOSYLTRANSFERASE"/>
    <property type="match status" value="1"/>
</dbReference>
<dbReference type="CDD" id="cd02439">
    <property type="entry name" value="DMB-PRT_CobT"/>
    <property type="match status" value="1"/>
</dbReference>
<dbReference type="FunFam" id="3.40.50.10210:FF:000001">
    <property type="entry name" value="Nicotinate-nucleotide--dimethylbenzimidazole phosphoribosyltransferase"/>
    <property type="match status" value="1"/>
</dbReference>
<dbReference type="PANTHER" id="PTHR43463">
    <property type="entry name" value="NICOTINATE-NUCLEOTIDE--DIMETHYLBENZIMIDAZOLE PHOSPHORIBOSYLTRANSFERASE"/>
    <property type="match status" value="1"/>
</dbReference>
<evidence type="ECO:0000256" key="4">
    <source>
        <dbReference type="ARBA" id="ARBA00015486"/>
    </source>
</evidence>
<dbReference type="InterPro" id="IPR017846">
    <property type="entry name" value="Nict_dMeBzImd_PRibTrfase_bact"/>
</dbReference>
<evidence type="ECO:0000313" key="10">
    <source>
        <dbReference type="EMBL" id="EHM12761.1"/>
    </source>
</evidence>
<dbReference type="AlphaFoldDB" id="H0UIW7"/>
<evidence type="ECO:0000256" key="3">
    <source>
        <dbReference type="ARBA" id="ARBA00011991"/>
    </source>
</evidence>
<protein>
    <recommendedName>
        <fullName evidence="4 9">Nicotinate-nucleotide--dimethylbenzimidazole phosphoribosyltransferase</fullName>
        <ecNumber evidence="3 9">2.4.2.21</ecNumber>
    </recommendedName>
</protein>
<evidence type="ECO:0000256" key="9">
    <source>
        <dbReference type="NCBIfam" id="TIGR03160"/>
    </source>
</evidence>
<keyword evidence="5" id="KW-0169">Cobalamin biosynthesis</keyword>
<evidence type="ECO:0000256" key="2">
    <source>
        <dbReference type="ARBA" id="ARBA00007110"/>
    </source>
</evidence>
<evidence type="ECO:0000256" key="6">
    <source>
        <dbReference type="ARBA" id="ARBA00022676"/>
    </source>
</evidence>
<comment type="similarity">
    <text evidence="2">Belongs to the CobT family.</text>
</comment>
<comment type="pathway">
    <text evidence="1">Nucleoside biosynthesis; alpha-ribazole biosynthesis; alpha-ribazole from 5,6-dimethylbenzimidazole: step 1/2.</text>
</comment>
<dbReference type="NCBIfam" id="NF000996">
    <property type="entry name" value="PRK00105.1"/>
    <property type="match status" value="1"/>
</dbReference>
<dbReference type="EC" id="2.4.2.21" evidence="3 9"/>